<gene>
    <name evidence="1" type="ORF">QFC20_007280</name>
</gene>
<accession>A0ACC2V1D7</accession>
<name>A0ACC2V1D7_9TREE</name>
<dbReference type="EMBL" id="JASBWS010000166">
    <property type="protein sequence ID" value="KAJ9092745.1"/>
    <property type="molecule type" value="Genomic_DNA"/>
</dbReference>
<comment type="caution">
    <text evidence="1">The sequence shown here is derived from an EMBL/GenBank/DDBJ whole genome shotgun (WGS) entry which is preliminary data.</text>
</comment>
<keyword evidence="2" id="KW-1185">Reference proteome</keyword>
<sequence length="272" mass="30984">NLVFHYLALRNLRMDGGFPPPIDTTQELAHLQWCFRLITFIKLGRDLDGTRGGEEEENTIKLELRCLRAGQATQIGLIHSLKGILRIHAEQHPRAPMARWDDLNYTRLYCEGKQFSLEGFRAMNDRMSNRAEAMLGDLVMGEDISTWITIPEFIHDREGNSGELYSFLLDSRNKFDYLSSPFALHMLKHFAVSAVGGTIQSKDVTTYLSKCRGLLDMIAAMMHLLSGGAPRAEEAVQTRILEGKEGRRNLFWMRGKLGWVLEYNKSKSQSMS</sequence>
<reference evidence="1" key="1">
    <citation type="submission" date="2023-04" db="EMBL/GenBank/DDBJ databases">
        <title>Draft Genome sequencing of Naganishia species isolated from polar environments using Oxford Nanopore Technology.</title>
        <authorList>
            <person name="Leo P."/>
            <person name="Venkateswaran K."/>
        </authorList>
    </citation>
    <scope>NUCLEOTIDE SEQUENCE</scope>
    <source>
        <strain evidence="1">MNA-CCFEE 5262</strain>
    </source>
</reference>
<evidence type="ECO:0000313" key="1">
    <source>
        <dbReference type="EMBL" id="KAJ9092745.1"/>
    </source>
</evidence>
<dbReference type="Proteomes" id="UP001230649">
    <property type="component" value="Unassembled WGS sequence"/>
</dbReference>
<protein>
    <submittedName>
        <fullName evidence="1">Uncharacterized protein</fullName>
    </submittedName>
</protein>
<evidence type="ECO:0000313" key="2">
    <source>
        <dbReference type="Proteomes" id="UP001230649"/>
    </source>
</evidence>
<feature type="non-terminal residue" evidence="1">
    <location>
        <position position="1"/>
    </location>
</feature>
<organism evidence="1 2">
    <name type="scientific">Naganishia adeliensis</name>
    <dbReference type="NCBI Taxonomy" id="92952"/>
    <lineage>
        <taxon>Eukaryota</taxon>
        <taxon>Fungi</taxon>
        <taxon>Dikarya</taxon>
        <taxon>Basidiomycota</taxon>
        <taxon>Agaricomycotina</taxon>
        <taxon>Tremellomycetes</taxon>
        <taxon>Filobasidiales</taxon>
        <taxon>Filobasidiaceae</taxon>
        <taxon>Naganishia</taxon>
    </lineage>
</organism>
<proteinExistence type="predicted"/>